<comment type="subcellular location">
    <subcellularLocation>
        <location evidence="3">Mitochondrion</location>
    </subcellularLocation>
</comment>
<proteinExistence type="inferred from homology"/>
<name>A0A0P1KLC8_9SACH</name>
<dbReference type="Pfam" id="PF09424">
    <property type="entry name" value="YqeY"/>
    <property type="match status" value="1"/>
</dbReference>
<dbReference type="GO" id="GO:0016884">
    <property type="term" value="F:carbon-nitrogen ligase activity, with glutamine as amido-N-donor"/>
    <property type="evidence" value="ECO:0007669"/>
    <property type="project" value="UniProtKB-UniRule"/>
</dbReference>
<dbReference type="InterPro" id="IPR003789">
    <property type="entry name" value="Asn/Gln_tRNA_amidoTrase-B-like"/>
</dbReference>
<dbReference type="InterPro" id="IPR019004">
    <property type="entry name" value="YqeY/Aim41"/>
</dbReference>
<dbReference type="OrthoDB" id="538640at2759"/>
<dbReference type="AlphaFoldDB" id="A0A0P1KLC8"/>
<sequence length="187" mass="21148">MLARRANIGLPKNLSRYVLTSARFASSQSYVDSVAALKKDLKKAMIAKDDLKKTTIRGLLSGIKNKEIDAQGKDLDEFALHDLYSKLITQRKDSIEEFLKNNRSDLVEREESEIKIIKNYLEQLPVASEAEVDAKVSDLLTKLKQSDPSLQLKDAFKKFDWKATPSDWRASAGMIKASIVRQFKARS</sequence>
<evidence type="ECO:0000256" key="1">
    <source>
        <dbReference type="ARBA" id="ARBA00007538"/>
    </source>
</evidence>
<evidence type="ECO:0000256" key="2">
    <source>
        <dbReference type="ARBA" id="ARBA00023128"/>
    </source>
</evidence>
<keyword evidence="2 3" id="KW-0496">Mitochondrion</keyword>
<evidence type="ECO:0000313" key="4">
    <source>
        <dbReference type="EMBL" id="CUS20443.1"/>
    </source>
</evidence>
<dbReference type="PANTHER" id="PTHR28055">
    <property type="entry name" value="ALTERED INHERITANCE OF MITOCHONDRIA PROTEIN 41, MITOCHONDRIAL"/>
    <property type="match status" value="1"/>
</dbReference>
<dbReference type="InterPro" id="IPR042184">
    <property type="entry name" value="YqeY/Aim41_N"/>
</dbReference>
<organism evidence="4 5">
    <name type="scientific">Lachancea quebecensis</name>
    <dbReference type="NCBI Taxonomy" id="1654605"/>
    <lineage>
        <taxon>Eukaryota</taxon>
        <taxon>Fungi</taxon>
        <taxon>Dikarya</taxon>
        <taxon>Ascomycota</taxon>
        <taxon>Saccharomycotina</taxon>
        <taxon>Saccharomycetes</taxon>
        <taxon>Saccharomycetales</taxon>
        <taxon>Saccharomycetaceae</taxon>
        <taxon>Lachancea</taxon>
    </lineage>
</organism>
<gene>
    <name evidence="3" type="primary">AIM41</name>
    <name evidence="4" type="ORF">LAQU0_S01e06700g</name>
</gene>
<dbReference type="PANTHER" id="PTHR28055:SF1">
    <property type="entry name" value="ALTERED INHERITANCE OF MITOCHONDRIA PROTEIN 41, MITOCHONDRIAL"/>
    <property type="match status" value="1"/>
</dbReference>
<dbReference type="GO" id="GO:0005739">
    <property type="term" value="C:mitochondrion"/>
    <property type="evidence" value="ECO:0007669"/>
    <property type="project" value="UniProtKB-SubCell"/>
</dbReference>
<dbReference type="Proteomes" id="UP000236544">
    <property type="component" value="Unassembled WGS sequence"/>
</dbReference>
<dbReference type="SUPFAM" id="SSF89095">
    <property type="entry name" value="GatB/YqeY motif"/>
    <property type="match status" value="1"/>
</dbReference>
<evidence type="ECO:0000256" key="3">
    <source>
        <dbReference type="RuleBase" id="RU365099"/>
    </source>
</evidence>
<dbReference type="Gene3D" id="1.10.1510.10">
    <property type="entry name" value="Uncharacterised protein YqeY/AIM41 PF09424, N-terminal domain"/>
    <property type="match status" value="1"/>
</dbReference>
<dbReference type="EMBL" id="LN890560">
    <property type="protein sequence ID" value="CUS20443.1"/>
    <property type="molecule type" value="Genomic_DNA"/>
</dbReference>
<comment type="similarity">
    <text evidence="1 3">Belongs to the AIM41 family.</text>
</comment>
<keyword evidence="5" id="KW-1185">Reference proteome</keyword>
<evidence type="ECO:0000313" key="5">
    <source>
        <dbReference type="Proteomes" id="UP000236544"/>
    </source>
</evidence>
<reference evidence="5" key="1">
    <citation type="submission" date="2015-10" db="EMBL/GenBank/DDBJ databases">
        <authorList>
            <person name="Devillers H."/>
        </authorList>
    </citation>
    <scope>NUCLEOTIDE SEQUENCE [LARGE SCALE GENOMIC DNA]</scope>
</reference>
<accession>A0A0P1KLC8</accession>
<protein>
    <recommendedName>
        <fullName evidence="3">Altered inheritance of mitochondria protein 41</fullName>
    </recommendedName>
</protein>